<protein>
    <submittedName>
        <fullName evidence="4">Uncharacterized protein</fullName>
    </submittedName>
</protein>
<feature type="domain" description="Tyrosine-protein phosphatase" evidence="2">
    <location>
        <begin position="143"/>
        <end position="368"/>
    </location>
</feature>
<sequence>MKKKKEKSTDRSASRKINKTKQSEKGTNNRKAIEKSTKSARSSARRKRTPVKKERSKECVVSDPDMLKTIFDPITFTFKNEKIIDPGVDNQTSAQKKAFENFARKIVGLGVEGLIKEYETNIVGFMPNGYYSRVIFDKNTPLKKNRYKDVVCNDLTRVILRDGRPGDYIHANYVRGLRPQIILTQGPITDSVFDFWRMILQENVQLIVMLCEHIENGKKKCSAYFPLHPGKTPMELGDMLITTESVNQLDSHIISTIILVQDRFLRKSIRIVHHRIITWPDKTVAKSNLCILRTLRFVRAQKNPVVVHCSAGIGRTGTFAAIEVGIQAIMNGNAMRMTDIVRAIRHCRINSVQMDTQFLMLAEAIIDCGKSFRYINDPQILESFEEFKTDVAQYVQEHPPPPEKMARGGSRENTTVDDFPDQLPKIPQTPKNIQPPQQQQNCVIQTVAQVQAAQQQSPAQPIRQPGLPTNVQLQAVQQARLPAPQPPVFNAIPPASTPVPAQQQPQQQPKPNQQQQNQNVDKTQMTILPNTMANVVAPNQFPK</sequence>
<evidence type="ECO:0000256" key="1">
    <source>
        <dbReference type="SAM" id="MobiDB-lite"/>
    </source>
</evidence>
<evidence type="ECO:0000259" key="3">
    <source>
        <dbReference type="PROSITE" id="PS50056"/>
    </source>
</evidence>
<dbReference type="Pfam" id="PF00102">
    <property type="entry name" value="Y_phosphatase"/>
    <property type="match status" value="1"/>
</dbReference>
<dbReference type="PANTHER" id="PTHR46163">
    <property type="entry name" value="TYROSINE-PROTEIN PHOSPHATASE-RELATED"/>
    <property type="match status" value="1"/>
</dbReference>
<dbReference type="SMART" id="SM00194">
    <property type="entry name" value="PTPc"/>
    <property type="match status" value="1"/>
</dbReference>
<gene>
    <name evidence="4" type="ORF">CAMP_LOCUS5114</name>
</gene>
<dbReference type="SUPFAM" id="SSF52799">
    <property type="entry name" value="(Phosphotyrosine protein) phosphatases II"/>
    <property type="match status" value="1"/>
</dbReference>
<evidence type="ECO:0000259" key="2">
    <source>
        <dbReference type="PROSITE" id="PS50055"/>
    </source>
</evidence>
<dbReference type="PROSITE" id="PS50056">
    <property type="entry name" value="TYR_PHOSPHATASE_2"/>
    <property type="match status" value="1"/>
</dbReference>
<feature type="domain" description="Tyrosine specific protein phosphatases" evidence="3">
    <location>
        <begin position="292"/>
        <end position="359"/>
    </location>
</feature>
<feature type="compositionally biased region" description="Polar residues" evidence="1">
    <location>
        <begin position="520"/>
        <end position="533"/>
    </location>
</feature>
<dbReference type="GO" id="GO:0004725">
    <property type="term" value="F:protein tyrosine phosphatase activity"/>
    <property type="evidence" value="ECO:0007669"/>
    <property type="project" value="InterPro"/>
</dbReference>
<name>A0A9P1MWP4_9PELO</name>
<organism evidence="4 5">
    <name type="scientific">Caenorhabditis angaria</name>
    <dbReference type="NCBI Taxonomy" id="860376"/>
    <lineage>
        <taxon>Eukaryota</taxon>
        <taxon>Metazoa</taxon>
        <taxon>Ecdysozoa</taxon>
        <taxon>Nematoda</taxon>
        <taxon>Chromadorea</taxon>
        <taxon>Rhabditida</taxon>
        <taxon>Rhabditina</taxon>
        <taxon>Rhabditomorpha</taxon>
        <taxon>Rhabditoidea</taxon>
        <taxon>Rhabditidae</taxon>
        <taxon>Peloderinae</taxon>
        <taxon>Caenorhabditis</taxon>
    </lineage>
</organism>
<comment type="caution">
    <text evidence="4">The sequence shown here is derived from an EMBL/GenBank/DDBJ whole genome shotgun (WGS) entry which is preliminary data.</text>
</comment>
<dbReference type="OrthoDB" id="10253954at2759"/>
<dbReference type="InterPro" id="IPR029021">
    <property type="entry name" value="Prot-tyrosine_phosphatase-like"/>
</dbReference>
<dbReference type="AlphaFoldDB" id="A0A9P1MWP4"/>
<evidence type="ECO:0000313" key="5">
    <source>
        <dbReference type="Proteomes" id="UP001152747"/>
    </source>
</evidence>
<keyword evidence="5" id="KW-1185">Reference proteome</keyword>
<feature type="region of interest" description="Disordered" evidence="1">
    <location>
        <begin position="1"/>
        <end position="58"/>
    </location>
</feature>
<dbReference type="InterPro" id="IPR003595">
    <property type="entry name" value="Tyr_Pase_cat"/>
</dbReference>
<dbReference type="EMBL" id="CANHGI010000002">
    <property type="protein sequence ID" value="CAI5442477.1"/>
    <property type="molecule type" value="Genomic_DNA"/>
</dbReference>
<feature type="compositionally biased region" description="Basic and acidic residues" evidence="1">
    <location>
        <begin position="400"/>
        <end position="410"/>
    </location>
</feature>
<dbReference type="InterPro" id="IPR052782">
    <property type="entry name" value="Oocyte-zygote_transition_reg"/>
</dbReference>
<accession>A0A9P1MWP4</accession>
<proteinExistence type="predicted"/>
<dbReference type="SMART" id="SM00404">
    <property type="entry name" value="PTPc_motif"/>
    <property type="match status" value="1"/>
</dbReference>
<feature type="compositionally biased region" description="Low complexity" evidence="1">
    <location>
        <begin position="424"/>
        <end position="440"/>
    </location>
</feature>
<dbReference type="Proteomes" id="UP001152747">
    <property type="component" value="Unassembled WGS sequence"/>
</dbReference>
<feature type="compositionally biased region" description="Low complexity" evidence="1">
    <location>
        <begin position="502"/>
        <end position="519"/>
    </location>
</feature>
<dbReference type="PANTHER" id="PTHR46163:SF5">
    <property type="entry name" value="TYROSINE-PROTEIN PHOSPHATASE"/>
    <property type="match status" value="1"/>
</dbReference>
<dbReference type="CDD" id="cd00047">
    <property type="entry name" value="PTPc"/>
    <property type="match status" value="1"/>
</dbReference>
<feature type="region of interest" description="Disordered" evidence="1">
    <location>
        <begin position="398"/>
        <end position="440"/>
    </location>
</feature>
<dbReference type="PROSITE" id="PS00383">
    <property type="entry name" value="TYR_PHOSPHATASE_1"/>
    <property type="match status" value="1"/>
</dbReference>
<reference evidence="4" key="1">
    <citation type="submission" date="2022-11" db="EMBL/GenBank/DDBJ databases">
        <authorList>
            <person name="Kikuchi T."/>
        </authorList>
    </citation>
    <scope>NUCLEOTIDE SEQUENCE</scope>
    <source>
        <strain evidence="4">PS1010</strain>
    </source>
</reference>
<feature type="region of interest" description="Disordered" evidence="1">
    <location>
        <begin position="484"/>
        <end position="543"/>
    </location>
</feature>
<evidence type="ECO:0000313" key="4">
    <source>
        <dbReference type="EMBL" id="CAI5442477.1"/>
    </source>
</evidence>
<dbReference type="InterPro" id="IPR016130">
    <property type="entry name" value="Tyr_Pase_AS"/>
</dbReference>
<dbReference type="PROSITE" id="PS50055">
    <property type="entry name" value="TYR_PHOSPHATASE_PTP"/>
    <property type="match status" value="1"/>
</dbReference>
<dbReference type="Gene3D" id="3.90.190.10">
    <property type="entry name" value="Protein tyrosine phosphatase superfamily"/>
    <property type="match status" value="1"/>
</dbReference>
<dbReference type="InterPro" id="IPR000387">
    <property type="entry name" value="Tyr_Pase_dom"/>
</dbReference>
<dbReference type="PRINTS" id="PR00700">
    <property type="entry name" value="PRTYPHPHTASE"/>
</dbReference>
<dbReference type="InterPro" id="IPR000242">
    <property type="entry name" value="PTP_cat"/>
</dbReference>